<dbReference type="InterPro" id="IPR001764">
    <property type="entry name" value="Glyco_hydro_3_N"/>
</dbReference>
<evidence type="ECO:0000313" key="8">
    <source>
        <dbReference type="Proteomes" id="UP000183315"/>
    </source>
</evidence>
<keyword evidence="7" id="KW-0808">Transferase</keyword>
<dbReference type="Proteomes" id="UP000183315">
    <property type="component" value="Unassembled WGS sequence"/>
</dbReference>
<feature type="domain" description="Glycoside hydrolase family 3 N-terminal" evidence="6">
    <location>
        <begin position="28"/>
        <end position="348"/>
    </location>
</feature>
<evidence type="ECO:0000256" key="1">
    <source>
        <dbReference type="ARBA" id="ARBA00001231"/>
    </source>
</evidence>
<dbReference type="InterPro" id="IPR050226">
    <property type="entry name" value="NagZ_Beta-hexosaminidase"/>
</dbReference>
<evidence type="ECO:0000313" key="7">
    <source>
        <dbReference type="EMBL" id="SEJ71361.1"/>
    </source>
</evidence>
<dbReference type="InterPro" id="IPR017853">
    <property type="entry name" value="GH"/>
</dbReference>
<dbReference type="AlphaFoldDB" id="A0A1H7B0J7"/>
<dbReference type="GO" id="GO:0004563">
    <property type="term" value="F:beta-N-acetylhexosaminidase activity"/>
    <property type="evidence" value="ECO:0007669"/>
    <property type="project" value="UniProtKB-EC"/>
</dbReference>
<dbReference type="GO" id="GO:0016301">
    <property type="term" value="F:kinase activity"/>
    <property type="evidence" value="ECO:0007669"/>
    <property type="project" value="UniProtKB-KW"/>
</dbReference>
<evidence type="ECO:0000259" key="6">
    <source>
        <dbReference type="Pfam" id="PF00933"/>
    </source>
</evidence>
<evidence type="ECO:0000256" key="2">
    <source>
        <dbReference type="ARBA" id="ARBA00005336"/>
    </source>
</evidence>
<dbReference type="InterPro" id="IPR036962">
    <property type="entry name" value="Glyco_hydro_3_N_sf"/>
</dbReference>
<dbReference type="GO" id="GO:0005975">
    <property type="term" value="P:carbohydrate metabolic process"/>
    <property type="evidence" value="ECO:0007669"/>
    <property type="project" value="InterPro"/>
</dbReference>
<keyword evidence="7" id="KW-0418">Kinase</keyword>
<sequence>MTTDLSAAPYSLTQDQRSWVAGTVEAMTLEAKVGQLFVAHAEIGDGSVEEMRRFQYAGVRPGGGTAEEVAAFVDRLNEAADLPLLVGANLEFGGDGAASDGTLIGAPLQCVATGDPATAEDLGRVCAREGLAAGTNWAFAPVADIHLNWRNAVASHRAFGDTAADVAEYAEAYHRGAVDGADGHGFATCAKHFPGDGVDERDQHVVATVNTLDAGEWRGTFGRVYGALIEAGVPTIMIGHIALPALTRELAGDDAPVRPATLAPEITTTLLRDELGFNGVAVTDATHMVGFTSQGRREDLLVDAVVAGCDLLLFLRDAEADFSAVLAGARDGRISAARIDEAVTRVLALKVSMGLCGPGAVAQARPEVDRAAHRAIGEDVARRSATLVIDKGVLPLTPETHRRIRLVINSELASNPEFPIPVEHLPIARWMAAELTAAGFEVSFPTKQPPVRSLGDYMRVIAEGNVAVEGEFDAAVVVAHYVGAGAQSTVSRLRWPMAMGPAAPWWAGQVPTVFVSFGVPTHLADVPMVGALVNCYTPSEAAVRAAVDGIVGAEPFLGTANDKARCDLVAVL</sequence>
<dbReference type="OrthoDB" id="9795716at2"/>
<dbReference type="EMBL" id="FNZI01000010">
    <property type="protein sequence ID" value="SEJ71361.1"/>
    <property type="molecule type" value="Genomic_DNA"/>
</dbReference>
<organism evidence="7 8">
    <name type="scientific">Demequina mangrovi</name>
    <dbReference type="NCBI Taxonomy" id="1043493"/>
    <lineage>
        <taxon>Bacteria</taxon>
        <taxon>Bacillati</taxon>
        <taxon>Actinomycetota</taxon>
        <taxon>Actinomycetes</taxon>
        <taxon>Micrococcales</taxon>
        <taxon>Demequinaceae</taxon>
        <taxon>Demequina</taxon>
    </lineage>
</organism>
<dbReference type="STRING" id="1043493.SAMN05421637_2781"/>
<evidence type="ECO:0000256" key="3">
    <source>
        <dbReference type="ARBA" id="ARBA00012663"/>
    </source>
</evidence>
<keyword evidence="8" id="KW-1185">Reference proteome</keyword>
<proteinExistence type="inferred from homology"/>
<dbReference type="Gene3D" id="3.40.50.1700">
    <property type="entry name" value="Glycoside hydrolase family 3 C-terminal domain"/>
    <property type="match status" value="1"/>
</dbReference>
<dbReference type="InterPro" id="IPR036881">
    <property type="entry name" value="Glyco_hydro_3_C_sf"/>
</dbReference>
<gene>
    <name evidence="7" type="ORF">SAMN05421637_2781</name>
</gene>
<dbReference type="eggNOG" id="COG1472">
    <property type="taxonomic scope" value="Bacteria"/>
</dbReference>
<dbReference type="RefSeq" id="WP_052406130.1">
    <property type="nucleotide sequence ID" value="NZ_BBLU01000020.1"/>
</dbReference>
<name>A0A1H7B0J7_9MICO</name>
<dbReference type="PANTHER" id="PTHR30480:SF13">
    <property type="entry name" value="BETA-HEXOSAMINIDASE"/>
    <property type="match status" value="1"/>
</dbReference>
<dbReference type="EC" id="3.2.1.52" evidence="3"/>
<dbReference type="PANTHER" id="PTHR30480">
    <property type="entry name" value="BETA-HEXOSAMINIDASE-RELATED"/>
    <property type="match status" value="1"/>
</dbReference>
<evidence type="ECO:0000256" key="5">
    <source>
        <dbReference type="ARBA" id="ARBA00023295"/>
    </source>
</evidence>
<reference evidence="8" key="1">
    <citation type="submission" date="2016-10" db="EMBL/GenBank/DDBJ databases">
        <authorList>
            <person name="Varghese N."/>
        </authorList>
    </citation>
    <scope>NUCLEOTIDE SEQUENCE [LARGE SCALE GENOMIC DNA]</scope>
    <source>
        <strain evidence="8">DSM 24868</strain>
    </source>
</reference>
<evidence type="ECO:0000256" key="4">
    <source>
        <dbReference type="ARBA" id="ARBA00022801"/>
    </source>
</evidence>
<dbReference type="SUPFAM" id="SSF51445">
    <property type="entry name" value="(Trans)glycosidases"/>
    <property type="match status" value="1"/>
</dbReference>
<dbReference type="Gene3D" id="3.20.20.300">
    <property type="entry name" value="Glycoside hydrolase, family 3, N-terminal domain"/>
    <property type="match status" value="1"/>
</dbReference>
<dbReference type="Pfam" id="PF00933">
    <property type="entry name" value="Glyco_hydro_3"/>
    <property type="match status" value="1"/>
</dbReference>
<comment type="similarity">
    <text evidence="2">Belongs to the glycosyl hydrolase 3 family.</text>
</comment>
<dbReference type="GO" id="GO:0009254">
    <property type="term" value="P:peptidoglycan turnover"/>
    <property type="evidence" value="ECO:0007669"/>
    <property type="project" value="TreeGrafter"/>
</dbReference>
<accession>A0A1H7B0J7</accession>
<protein>
    <recommendedName>
        <fullName evidence="3">beta-N-acetylhexosaminidase</fullName>
        <ecNumber evidence="3">3.2.1.52</ecNumber>
    </recommendedName>
</protein>
<comment type="catalytic activity">
    <reaction evidence="1">
        <text>Hydrolysis of terminal non-reducing N-acetyl-D-hexosamine residues in N-acetyl-beta-D-hexosaminides.</text>
        <dbReference type="EC" id="3.2.1.52"/>
    </reaction>
</comment>
<keyword evidence="5" id="KW-0326">Glycosidase</keyword>
<keyword evidence="4" id="KW-0378">Hydrolase</keyword>